<feature type="region of interest" description="Disordered" evidence="1">
    <location>
        <begin position="659"/>
        <end position="679"/>
    </location>
</feature>
<name>A0A6A6QPM8_9PEZI</name>
<accession>A0A6A6QPM8</accession>
<reference evidence="3" key="1">
    <citation type="journal article" date="2020" name="Stud. Mycol.">
        <title>101 Dothideomycetes genomes: a test case for predicting lifestyles and emergence of pathogens.</title>
        <authorList>
            <person name="Haridas S."/>
            <person name="Albert R."/>
            <person name="Binder M."/>
            <person name="Bloem J."/>
            <person name="Labutti K."/>
            <person name="Salamov A."/>
            <person name="Andreopoulos B."/>
            <person name="Baker S."/>
            <person name="Barry K."/>
            <person name="Bills G."/>
            <person name="Bluhm B."/>
            <person name="Cannon C."/>
            <person name="Castanera R."/>
            <person name="Culley D."/>
            <person name="Daum C."/>
            <person name="Ezra D."/>
            <person name="Gonzalez J."/>
            <person name="Henrissat B."/>
            <person name="Kuo A."/>
            <person name="Liang C."/>
            <person name="Lipzen A."/>
            <person name="Lutzoni F."/>
            <person name="Magnuson J."/>
            <person name="Mondo S."/>
            <person name="Nolan M."/>
            <person name="Ohm R."/>
            <person name="Pangilinan J."/>
            <person name="Park H.-J."/>
            <person name="Ramirez L."/>
            <person name="Alfaro M."/>
            <person name="Sun H."/>
            <person name="Tritt A."/>
            <person name="Yoshinaga Y."/>
            <person name="Zwiers L.-H."/>
            <person name="Turgeon B."/>
            <person name="Goodwin S."/>
            <person name="Spatafora J."/>
            <person name="Crous P."/>
            <person name="Grigoriev I."/>
        </authorList>
    </citation>
    <scope>NUCLEOTIDE SEQUENCE</scope>
    <source>
        <strain evidence="3">CBS 269.34</strain>
    </source>
</reference>
<feature type="domain" description="Clr5" evidence="2">
    <location>
        <begin position="23"/>
        <end position="71"/>
    </location>
</feature>
<sequence length="701" mass="78356">MSAPSIFVFTGHGIQSRSPRIPAEIWSSHKAEILQQVQQKGLAHTKQWMEDNQNFYATMKQYQYQIYTKWRQPQPGPIAKEVPVSSNDETAPTGSVCNRQLKQSLEGHGGISSGLESSALPRPVVKVHPLRRRLNIGSTGDNSPPKKARLVEVSSPRAPIIASKRRPSRNPEGSVVRVRGFYKERSAAAQSFGIASKKNKENQQNYGPQERQPFNGGHHQGTIPELKLEHFPDPATVSPLLNLMVDDGDEATEYSLIMFDHWKETVDIFTGPLHQAYYLHLSFWNGEAELPNEVHTLAAVVRSVATNVMRYRLVENILGYRLLYLSHSQATECFLFTILRVELYKQSKPKPTGHYSEEQREKLFQSDLRWIIQARDLLVERVIAGAIALSLPLLICLDRNYCYSQTGSAGDIELNLENPHEVAYEDTARIEERTALRKCALRSGPGVPNLTSSVIQMEPITNIIRHCRDEILSLEELELSLSQIASTDSLVIYDMVPTGLYYLLAVHLQSLRIPRNERGYAPSPTQIAKVVCVAIADTARLEWSKSSVVTLSTFGNLAERLYEAANTLLALEREALGMTFLNIFLSDRIQIVYRENRDSHVGSYLRGDPAGQMLPPPSTSEAFRATPQTSLSAKSVRLPTLAPSYDSSSIASFRNLATRVNQPTEKSKKSRMSDVGQDPVDELSDTFSVFGLSVSGRELLS</sequence>
<dbReference type="Pfam" id="PF14420">
    <property type="entry name" value="Clr5"/>
    <property type="match status" value="1"/>
</dbReference>
<evidence type="ECO:0000313" key="3">
    <source>
        <dbReference type="EMBL" id="KAF2493663.1"/>
    </source>
</evidence>
<organism evidence="3 4">
    <name type="scientific">Lophium mytilinum</name>
    <dbReference type="NCBI Taxonomy" id="390894"/>
    <lineage>
        <taxon>Eukaryota</taxon>
        <taxon>Fungi</taxon>
        <taxon>Dikarya</taxon>
        <taxon>Ascomycota</taxon>
        <taxon>Pezizomycotina</taxon>
        <taxon>Dothideomycetes</taxon>
        <taxon>Pleosporomycetidae</taxon>
        <taxon>Mytilinidiales</taxon>
        <taxon>Mytilinidiaceae</taxon>
        <taxon>Lophium</taxon>
    </lineage>
</organism>
<evidence type="ECO:0000313" key="4">
    <source>
        <dbReference type="Proteomes" id="UP000799750"/>
    </source>
</evidence>
<feature type="region of interest" description="Disordered" evidence="1">
    <location>
        <begin position="131"/>
        <end position="152"/>
    </location>
</feature>
<dbReference type="Proteomes" id="UP000799750">
    <property type="component" value="Unassembled WGS sequence"/>
</dbReference>
<protein>
    <recommendedName>
        <fullName evidence="2">Clr5 domain-containing protein</fullName>
    </recommendedName>
</protein>
<evidence type="ECO:0000256" key="1">
    <source>
        <dbReference type="SAM" id="MobiDB-lite"/>
    </source>
</evidence>
<evidence type="ECO:0000259" key="2">
    <source>
        <dbReference type="Pfam" id="PF14420"/>
    </source>
</evidence>
<dbReference type="EMBL" id="MU004192">
    <property type="protein sequence ID" value="KAF2493663.1"/>
    <property type="molecule type" value="Genomic_DNA"/>
</dbReference>
<proteinExistence type="predicted"/>
<dbReference type="AlphaFoldDB" id="A0A6A6QPM8"/>
<keyword evidence="4" id="KW-1185">Reference proteome</keyword>
<dbReference type="InterPro" id="IPR025676">
    <property type="entry name" value="Clr5_dom"/>
</dbReference>
<gene>
    <name evidence="3" type="ORF">BU16DRAFT_563816</name>
</gene>